<evidence type="ECO:0000313" key="6">
    <source>
        <dbReference type="Proteomes" id="UP001253458"/>
    </source>
</evidence>
<dbReference type="SUPFAM" id="SSF54427">
    <property type="entry name" value="NTF2-like"/>
    <property type="match status" value="1"/>
</dbReference>
<dbReference type="EMBL" id="JAVDTL010000003">
    <property type="protein sequence ID" value="MDR6766801.1"/>
    <property type="molecule type" value="Genomic_DNA"/>
</dbReference>
<feature type="compositionally biased region" description="Low complexity" evidence="1">
    <location>
        <begin position="12"/>
        <end position="21"/>
    </location>
</feature>
<dbReference type="EMBL" id="JAVDTS010000004">
    <property type="protein sequence ID" value="MDR6838482.1"/>
    <property type="molecule type" value="Genomic_DNA"/>
</dbReference>
<name>A0AAJ2F0K6_ACIDE</name>
<comment type="caution">
    <text evidence="3">The sequence shown here is derived from an EMBL/GenBank/DDBJ whole genome shotgun (WGS) entry which is preliminary data.</text>
</comment>
<gene>
    <name evidence="3" type="ORF">J2W88_002076</name>
    <name evidence="4" type="ORF">J2W93_003323</name>
</gene>
<accession>A0AAJ2F0K6</accession>
<dbReference type="Proteomes" id="UP001249076">
    <property type="component" value="Unassembled WGS sequence"/>
</dbReference>
<dbReference type="Proteomes" id="UP001253458">
    <property type="component" value="Unassembled WGS sequence"/>
</dbReference>
<evidence type="ECO:0000313" key="4">
    <source>
        <dbReference type="EMBL" id="MDR6838482.1"/>
    </source>
</evidence>
<keyword evidence="5" id="KW-1185">Reference proteome</keyword>
<proteinExistence type="predicted"/>
<feature type="domain" description="SnoaL-like" evidence="2">
    <location>
        <begin position="41"/>
        <end position="117"/>
    </location>
</feature>
<organism evidence="3 6">
    <name type="scientific">Acidovorax delafieldii</name>
    <name type="common">Pseudomonas delafieldii</name>
    <dbReference type="NCBI Taxonomy" id="47920"/>
    <lineage>
        <taxon>Bacteria</taxon>
        <taxon>Pseudomonadati</taxon>
        <taxon>Pseudomonadota</taxon>
        <taxon>Betaproteobacteria</taxon>
        <taxon>Burkholderiales</taxon>
        <taxon>Comamonadaceae</taxon>
        <taxon>Acidovorax</taxon>
    </lineage>
</organism>
<dbReference type="AlphaFoldDB" id="A0AAJ2F0K6"/>
<keyword evidence="3" id="KW-0413">Isomerase</keyword>
<dbReference type="Gene3D" id="3.10.450.50">
    <property type="match status" value="1"/>
</dbReference>
<dbReference type="GO" id="GO:0016853">
    <property type="term" value="F:isomerase activity"/>
    <property type="evidence" value="ECO:0007669"/>
    <property type="project" value="UniProtKB-KW"/>
</dbReference>
<feature type="region of interest" description="Disordered" evidence="1">
    <location>
        <begin position="1"/>
        <end position="29"/>
    </location>
</feature>
<dbReference type="InterPro" id="IPR037401">
    <property type="entry name" value="SnoaL-like"/>
</dbReference>
<dbReference type="Pfam" id="PF12680">
    <property type="entry name" value="SnoaL_2"/>
    <property type="match status" value="1"/>
</dbReference>
<dbReference type="InterPro" id="IPR032710">
    <property type="entry name" value="NTF2-like_dom_sf"/>
</dbReference>
<evidence type="ECO:0000313" key="5">
    <source>
        <dbReference type="Proteomes" id="UP001249076"/>
    </source>
</evidence>
<evidence type="ECO:0000259" key="2">
    <source>
        <dbReference type="Pfam" id="PF12680"/>
    </source>
</evidence>
<reference evidence="3 5" key="1">
    <citation type="submission" date="2023-07" db="EMBL/GenBank/DDBJ databases">
        <title>Sorghum-associated microbial communities from plants grown in Nebraska, USA.</title>
        <authorList>
            <person name="Schachtman D."/>
        </authorList>
    </citation>
    <scope>NUCLEOTIDE SEQUENCE</scope>
    <source>
        <strain evidence="4 5">BE105</strain>
        <strain evidence="3">BE69</strain>
    </source>
</reference>
<evidence type="ECO:0000256" key="1">
    <source>
        <dbReference type="SAM" id="MobiDB-lite"/>
    </source>
</evidence>
<sequence length="143" mass="15568">MSKPGQPFAEIASAPASGDDAAATRRGAMDPTHEHLRRVADALIAATNAFAVEQVLGFFAHDAVIDDPSTGHRFDGHAGIRRYVEQYFVGYQTVTRFLSMQRTGPQRARVRVDFTGDFGHEIGNLDITVNAQGLIARLDADLE</sequence>
<dbReference type="RefSeq" id="WP_309823673.1">
    <property type="nucleotide sequence ID" value="NZ_JAVDTL010000003.1"/>
</dbReference>
<evidence type="ECO:0000313" key="3">
    <source>
        <dbReference type="EMBL" id="MDR6766801.1"/>
    </source>
</evidence>
<protein>
    <submittedName>
        <fullName evidence="3">Ketosteroid isomerase-like protein</fullName>
    </submittedName>
</protein>